<keyword evidence="2" id="KW-0328">Glycosyltransferase</keyword>
<dbReference type="Proteomes" id="UP000286598">
    <property type="component" value="Unassembled WGS sequence"/>
</dbReference>
<evidence type="ECO:0000256" key="6">
    <source>
        <dbReference type="ARBA" id="ARBA00023136"/>
    </source>
</evidence>
<dbReference type="InterPro" id="IPR029044">
    <property type="entry name" value="Nucleotide-diphossugar_trans"/>
</dbReference>
<keyword evidence="8" id="KW-1185">Reference proteome</keyword>
<reference evidence="7 8" key="1">
    <citation type="submission" date="2018-08" db="EMBL/GenBank/DDBJ databases">
        <title>A genome reference for cultivated species of the human gut microbiota.</title>
        <authorList>
            <person name="Zou Y."/>
            <person name="Xue W."/>
            <person name="Luo G."/>
        </authorList>
    </citation>
    <scope>NUCLEOTIDE SEQUENCE [LARGE SCALE GENOMIC DNA]</scope>
    <source>
        <strain evidence="7 8">AF42-9</strain>
    </source>
</reference>
<dbReference type="SUPFAM" id="SSF53448">
    <property type="entry name" value="Nucleotide-diphospho-sugar transferases"/>
    <property type="match status" value="1"/>
</dbReference>
<proteinExistence type="predicted"/>
<dbReference type="PANTHER" id="PTHR21461">
    <property type="entry name" value="GLYCOSYLTRANSFERASE FAMILY 92 PROTEIN"/>
    <property type="match status" value="1"/>
</dbReference>
<dbReference type="GO" id="GO:0016757">
    <property type="term" value="F:glycosyltransferase activity"/>
    <property type="evidence" value="ECO:0007669"/>
    <property type="project" value="UniProtKB-KW"/>
</dbReference>
<keyword evidence="3 7" id="KW-0808">Transferase</keyword>
<evidence type="ECO:0000256" key="1">
    <source>
        <dbReference type="ARBA" id="ARBA00004167"/>
    </source>
</evidence>
<evidence type="ECO:0000313" key="8">
    <source>
        <dbReference type="Proteomes" id="UP000286598"/>
    </source>
</evidence>
<sequence>MNKVLAEIIAGVIPHKMTRNRWRGILRYGIFNAIRLKREISRNHTIPKFQLAICAIAKNEGPYFKEWIEWHLAHGVDQFFIYDNESTDDTKDILEPYIKQGIVDYKPWPGYRMQLAAYDDCLERHRFDARWIAFIDLDEFIVPVQDATIPDFLKRFEAFPAVEINWLVYGSGGNKEKSNEDVMKRFRFHSLPDHYLNRHVKSIVNPRRVFTMIGCHEVARINGKAADSHGNIIKNNFRERTPQQDVIRINHYAVRSLEEFREKQLRGRASGTKTSVPMDYFNQYDLNDIEEKQ</sequence>
<keyword evidence="4" id="KW-0812">Transmembrane</keyword>
<dbReference type="InterPro" id="IPR008166">
    <property type="entry name" value="Glyco_transf_92"/>
</dbReference>
<dbReference type="GO" id="GO:0016020">
    <property type="term" value="C:membrane"/>
    <property type="evidence" value="ECO:0007669"/>
    <property type="project" value="UniProtKB-SubCell"/>
</dbReference>
<keyword evidence="6" id="KW-0472">Membrane</keyword>
<name>A0A3C0CEE3_9BACT</name>
<comment type="caution">
    <text evidence="7">The sequence shown here is derived from an EMBL/GenBank/DDBJ whole genome shotgun (WGS) entry which is preliminary data.</text>
</comment>
<dbReference type="RefSeq" id="WP_118355229.1">
    <property type="nucleotide sequence ID" value="NZ_CALLOM010000042.1"/>
</dbReference>
<dbReference type="Pfam" id="PF01697">
    <property type="entry name" value="Glyco_transf_92"/>
    <property type="match status" value="1"/>
</dbReference>
<evidence type="ECO:0000256" key="3">
    <source>
        <dbReference type="ARBA" id="ARBA00022679"/>
    </source>
</evidence>
<evidence type="ECO:0000256" key="5">
    <source>
        <dbReference type="ARBA" id="ARBA00022989"/>
    </source>
</evidence>
<keyword evidence="5" id="KW-1133">Transmembrane helix</keyword>
<evidence type="ECO:0000256" key="2">
    <source>
        <dbReference type="ARBA" id="ARBA00022676"/>
    </source>
</evidence>
<dbReference type="AlphaFoldDB" id="A0A3C0CEE3"/>
<dbReference type="Gene3D" id="3.90.550.10">
    <property type="entry name" value="Spore Coat Polysaccharide Biosynthesis Protein SpsA, Chain A"/>
    <property type="match status" value="1"/>
</dbReference>
<accession>A0A3C0CEE3</accession>
<evidence type="ECO:0000313" key="7">
    <source>
        <dbReference type="EMBL" id="RHK50789.1"/>
    </source>
</evidence>
<dbReference type="GO" id="GO:0005737">
    <property type="term" value="C:cytoplasm"/>
    <property type="evidence" value="ECO:0007669"/>
    <property type="project" value="TreeGrafter"/>
</dbReference>
<dbReference type="OrthoDB" id="1997677at2"/>
<evidence type="ECO:0000256" key="4">
    <source>
        <dbReference type="ARBA" id="ARBA00022692"/>
    </source>
</evidence>
<gene>
    <name evidence="7" type="ORF">DW060_06400</name>
</gene>
<protein>
    <submittedName>
        <fullName evidence="7">Glycosyltransferase family 92 protein</fullName>
    </submittedName>
</protein>
<dbReference type="EMBL" id="QRNO01000026">
    <property type="protein sequence ID" value="RHK50789.1"/>
    <property type="molecule type" value="Genomic_DNA"/>
</dbReference>
<comment type="subcellular location">
    <subcellularLocation>
        <location evidence="1">Membrane</location>
        <topology evidence="1">Single-pass membrane protein</topology>
    </subcellularLocation>
</comment>
<organism evidence="7 8">
    <name type="scientific">Leyella stercorea</name>
    <dbReference type="NCBI Taxonomy" id="363265"/>
    <lineage>
        <taxon>Bacteria</taxon>
        <taxon>Pseudomonadati</taxon>
        <taxon>Bacteroidota</taxon>
        <taxon>Bacteroidia</taxon>
        <taxon>Bacteroidales</taxon>
        <taxon>Prevotellaceae</taxon>
        <taxon>Leyella</taxon>
    </lineage>
</organism>
<dbReference type="PANTHER" id="PTHR21461:SF69">
    <property type="entry name" value="GLYCOSYLTRANSFERASE FAMILY 92 PROTEIN"/>
    <property type="match status" value="1"/>
</dbReference>